<feature type="region of interest" description="Disordered" evidence="1">
    <location>
        <begin position="1"/>
        <end position="26"/>
    </location>
</feature>
<dbReference type="EMBL" id="KN832586">
    <property type="protein sequence ID" value="KII83052.1"/>
    <property type="molecule type" value="Genomic_DNA"/>
</dbReference>
<dbReference type="Proteomes" id="UP000053263">
    <property type="component" value="Unassembled WGS sequence"/>
</dbReference>
<gene>
    <name evidence="2" type="ORF">PLICRDRAFT_180780</name>
</gene>
<keyword evidence="3" id="KW-1185">Reference proteome</keyword>
<feature type="compositionally biased region" description="Low complexity" evidence="1">
    <location>
        <begin position="567"/>
        <end position="580"/>
    </location>
</feature>
<evidence type="ECO:0000313" key="3">
    <source>
        <dbReference type="Proteomes" id="UP000053263"/>
    </source>
</evidence>
<evidence type="ECO:0000256" key="1">
    <source>
        <dbReference type="SAM" id="MobiDB-lite"/>
    </source>
</evidence>
<name>A0A0C9SPW4_PLICR</name>
<feature type="region of interest" description="Disordered" evidence="1">
    <location>
        <begin position="79"/>
        <end position="106"/>
    </location>
</feature>
<feature type="compositionally biased region" description="Acidic residues" evidence="1">
    <location>
        <begin position="625"/>
        <end position="650"/>
    </location>
</feature>
<protein>
    <submittedName>
        <fullName evidence="2">Uncharacterized protein</fullName>
    </submittedName>
</protein>
<feature type="region of interest" description="Disordered" evidence="1">
    <location>
        <begin position="365"/>
        <end position="405"/>
    </location>
</feature>
<feature type="compositionally biased region" description="Low complexity" evidence="1">
    <location>
        <begin position="375"/>
        <end position="405"/>
    </location>
</feature>
<accession>A0A0C9SPW4</accession>
<feature type="region of interest" description="Disordered" evidence="1">
    <location>
        <begin position="545"/>
        <end position="653"/>
    </location>
</feature>
<feature type="compositionally biased region" description="Basic and acidic residues" evidence="1">
    <location>
        <begin position="587"/>
        <end position="596"/>
    </location>
</feature>
<evidence type="ECO:0000313" key="2">
    <source>
        <dbReference type="EMBL" id="KII83052.1"/>
    </source>
</evidence>
<organism evidence="2 3">
    <name type="scientific">Plicaturopsis crispa FD-325 SS-3</name>
    <dbReference type="NCBI Taxonomy" id="944288"/>
    <lineage>
        <taxon>Eukaryota</taxon>
        <taxon>Fungi</taxon>
        <taxon>Dikarya</taxon>
        <taxon>Basidiomycota</taxon>
        <taxon>Agaricomycotina</taxon>
        <taxon>Agaricomycetes</taxon>
        <taxon>Agaricomycetidae</taxon>
        <taxon>Amylocorticiales</taxon>
        <taxon>Amylocorticiaceae</taxon>
        <taxon>Plicatura</taxon>
        <taxon>Plicaturopsis crispa</taxon>
    </lineage>
</organism>
<dbReference type="OrthoDB" id="2996328at2759"/>
<proteinExistence type="predicted"/>
<dbReference type="AlphaFoldDB" id="A0A0C9SPW4"/>
<dbReference type="HOGENOM" id="CLU_323678_0_0_1"/>
<reference evidence="2 3" key="1">
    <citation type="submission" date="2014-06" db="EMBL/GenBank/DDBJ databases">
        <title>Evolutionary Origins and Diversification of the Mycorrhizal Mutualists.</title>
        <authorList>
            <consortium name="DOE Joint Genome Institute"/>
            <consortium name="Mycorrhizal Genomics Consortium"/>
            <person name="Kohler A."/>
            <person name="Kuo A."/>
            <person name="Nagy L.G."/>
            <person name="Floudas D."/>
            <person name="Copeland A."/>
            <person name="Barry K.W."/>
            <person name="Cichocki N."/>
            <person name="Veneault-Fourrey C."/>
            <person name="LaButti K."/>
            <person name="Lindquist E.A."/>
            <person name="Lipzen A."/>
            <person name="Lundell T."/>
            <person name="Morin E."/>
            <person name="Murat C."/>
            <person name="Riley R."/>
            <person name="Ohm R."/>
            <person name="Sun H."/>
            <person name="Tunlid A."/>
            <person name="Henrissat B."/>
            <person name="Grigoriev I.V."/>
            <person name="Hibbett D.S."/>
            <person name="Martin F."/>
        </authorList>
    </citation>
    <scope>NUCLEOTIDE SEQUENCE [LARGE SCALE GENOMIC DNA]</scope>
    <source>
        <strain evidence="2 3">FD-325 SS-3</strain>
    </source>
</reference>
<feature type="compositionally biased region" description="Acidic residues" evidence="1">
    <location>
        <begin position="79"/>
        <end position="102"/>
    </location>
</feature>
<sequence>MAKRGRKPGPKKPKNDKPPGRTSWVKGTKLTFLDSRRETWQRAVDAGPVKAGVFYSNVTKLFLKKYGYNLPLDEDLEVDVEDPPDECIDDEDPEQEDMDEEEAERRSDIYTTTRTKIGQWYRHKYRKLLKRDKRSDMLNSLFENIANFTPKPPRKLRVEQFYSKKYYASRIKARFEADWERAQEDWKVVEGNGNPDNLRAPSRINVRNQATKAAYEMETDEFKKDVEIWLETERAAKLRAFEAKKEEAPRGTPEQFHQILADMGYYLQPFADIISKKFHSAVALFVTGPFGENGEIEVRSVHAGRTRDLLQEKWHENDPEAMTMIGNAMTKFAHKVFPPEMRAGRGVHDPSLAYEGLYKFNEDSEMFDGTTPRGSANSATISTAAPSPSSRTSPSPSPSGHSVSTVVPPAIPTAAAVTAPVIPPVVPTAPAVAAAVPPVVPAVAGATVPSIVPAPPATAAPTAPVVPPIVPVSPIDDGAVVPPVVAPAAAAVPPVVSVAPVAAGAVTAPPAHVLPTAAGAVVLSPPVPTAVPPVIPAAGALANPDDMGGASTANTMTTDEAPAVNRTPTPDAAPFPAATPRVATHFNFDEGPDHALPEGNNRGDSPDRGPAPARDLQKTTWDFGVDLDFDGADEDGDEDGEDQDNEDEDWEKTPAKAIAKEFKKRKKDVMKHAGVSLQATRGSNASNKYSMWHAFHHPKTSGTRNDYMSMVTAKYKKLIAGKSGKALDEVLRLILEWCKEYEAGNIGTSHKGAGTMMREAVQQFNNLARTYELHDVVVVGAIVSTSEDGDASHSGSLFGTNAVLLKFIAENKINVRVFLDFLRNCIVCNEYSLEGVNLPLLGGMVAQSDGKGKGKSVAKEGKDGQNRNTLRHRAADMMLVLIRSFLPNQHQSR</sequence>
<feature type="compositionally biased region" description="Basic residues" evidence="1">
    <location>
        <begin position="1"/>
        <end position="12"/>
    </location>
</feature>